<evidence type="ECO:0000313" key="2">
    <source>
        <dbReference type="Proteomes" id="UP001139179"/>
    </source>
</evidence>
<accession>A0A9X2IQ13</accession>
<dbReference type="EMBL" id="JAMBOL010000045">
    <property type="protein sequence ID" value="MCM3716599.1"/>
    <property type="molecule type" value="Genomic_DNA"/>
</dbReference>
<name>A0A9X2IQ13_9BACI</name>
<evidence type="ECO:0008006" key="3">
    <source>
        <dbReference type="Google" id="ProtNLM"/>
    </source>
</evidence>
<sequence length="273" mass="28514">MIEEGISDSSGIEVGAIILPELACILANGMDASLQLPVSDTSGIMIDGISPTIDIGMKTADGQTYVDDTWSNQEVTVTASVYDDSGISSFVYSLDGGVTWSPYDSPIKLKEDGSYSLVLKAMDIAGNETTVQRTVKVSSSGLKLTPTLELADGSPYTSGDWTNLSVTASVNAKTGVSGIDQITYTLNGGAPQAYQNGDPITISAEGEHMLVFAVTDKAGNTLDSSIAIHIDKSEPTVTFGTNGTERGSASARTAVNVFDDASGLDPTSLRYSW</sequence>
<comment type="caution">
    <text evidence="1">The sequence shown here is derived from an EMBL/GenBank/DDBJ whole genome shotgun (WGS) entry which is preliminary data.</text>
</comment>
<reference evidence="1" key="1">
    <citation type="submission" date="2022-05" db="EMBL/GenBank/DDBJ databases">
        <title>Comparative Genomics of Spacecraft Associated Microbes.</title>
        <authorList>
            <person name="Tran M.T."/>
            <person name="Wright A."/>
            <person name="Seuylemezian A."/>
            <person name="Eisen J."/>
            <person name="Coil D."/>
        </authorList>
    </citation>
    <scope>NUCLEOTIDE SEQUENCE</scope>
    <source>
        <strain evidence="1">214.1.1</strain>
    </source>
</reference>
<dbReference type="Gene3D" id="2.60.40.10">
    <property type="entry name" value="Immunoglobulins"/>
    <property type="match status" value="1"/>
</dbReference>
<dbReference type="RefSeq" id="WP_251225247.1">
    <property type="nucleotide sequence ID" value="NZ_JAMBOL010000045.1"/>
</dbReference>
<dbReference type="NCBIfam" id="NF047446">
    <property type="entry name" value="barrel_OmpL47"/>
    <property type="match status" value="2"/>
</dbReference>
<keyword evidence="2" id="KW-1185">Reference proteome</keyword>
<dbReference type="Proteomes" id="UP001139179">
    <property type="component" value="Unassembled WGS sequence"/>
</dbReference>
<dbReference type="InterPro" id="IPR013783">
    <property type="entry name" value="Ig-like_fold"/>
</dbReference>
<dbReference type="InterPro" id="IPR058094">
    <property type="entry name" value="Ig-like_OmpL47-like"/>
</dbReference>
<gene>
    <name evidence="1" type="ORF">M3202_21375</name>
</gene>
<proteinExistence type="predicted"/>
<protein>
    <recommendedName>
        <fullName evidence="3">Bacterial Ig-like domain-containing protein</fullName>
    </recommendedName>
</protein>
<dbReference type="AlphaFoldDB" id="A0A9X2IQ13"/>
<organism evidence="1 2">
    <name type="scientific">Halalkalibacter oceani</name>
    <dbReference type="NCBI Taxonomy" id="1653776"/>
    <lineage>
        <taxon>Bacteria</taxon>
        <taxon>Bacillati</taxon>
        <taxon>Bacillota</taxon>
        <taxon>Bacilli</taxon>
        <taxon>Bacillales</taxon>
        <taxon>Bacillaceae</taxon>
        <taxon>Halalkalibacter</taxon>
    </lineage>
</organism>
<evidence type="ECO:0000313" key="1">
    <source>
        <dbReference type="EMBL" id="MCM3716599.1"/>
    </source>
</evidence>